<dbReference type="Pfam" id="PF04294">
    <property type="entry name" value="VanW"/>
    <property type="match status" value="1"/>
</dbReference>
<name>A0A4P2QW70_SORCE</name>
<dbReference type="InterPro" id="IPR022029">
    <property type="entry name" value="YoaR-like_PG-bd"/>
</dbReference>
<evidence type="ECO:0000313" key="5">
    <source>
        <dbReference type="Proteomes" id="UP000295497"/>
    </source>
</evidence>
<dbReference type="PANTHER" id="PTHR35788">
    <property type="entry name" value="EXPORTED PROTEIN-RELATED"/>
    <property type="match status" value="1"/>
</dbReference>
<feature type="signal peptide" evidence="2">
    <location>
        <begin position="1"/>
        <end position="20"/>
    </location>
</feature>
<dbReference type="AlphaFoldDB" id="A0A4P2QW70"/>
<dbReference type="Proteomes" id="UP000295497">
    <property type="component" value="Chromosome"/>
</dbReference>
<feature type="chain" id="PRO_5020548573" evidence="2">
    <location>
        <begin position="21"/>
        <end position="485"/>
    </location>
</feature>
<gene>
    <name evidence="4" type="ORF">SOCE836_068850</name>
</gene>
<sequence>MDTRALALVLALGSSAGVGAALAVRDALPASPVVRGLSIGERFVPDGAAPEVWLEARRDALRGRLVRLRHDDVDQTATLGEAGVEVDVGETLAEARRVGHEGPWARRLREARRARRGEIDVPLVWAVDEARARAFLERLAPQVFRIPVDARLDLANRRKIPEQAGRELDVDASLAALRAGDHEDEELIELAVRYTAAKITVDDLVSVDVSRVVAAYETKFKRHGKEAGRAVNIKTAASKIDGTILAPGETFSFNAHVGPRTRKNGFTIAPEILGDETVPGYGGGTCQVSSTLFAASLFGALDTPDRQSHSRPSAYIPMGLDAMVTYPESDLKIRNTLPFPIMIHAYLPTPTVLRVEILGGDPVAEVDHRISAEHTDDFIRRIYVKSELSGGDVKRHQKGSCGYDVRSYVTVRYKDGRASDRSYTSEYKPAPEVFWVAPGYDPSALPQLPEHAKAVEELQEGETPAGETPAGETPPAEPQGDGFSM</sequence>
<evidence type="ECO:0000256" key="2">
    <source>
        <dbReference type="SAM" id="SignalP"/>
    </source>
</evidence>
<dbReference type="InterPro" id="IPR052913">
    <property type="entry name" value="Glycopeptide_resist_protein"/>
</dbReference>
<feature type="compositionally biased region" description="Low complexity" evidence="1">
    <location>
        <begin position="461"/>
        <end position="474"/>
    </location>
</feature>
<dbReference type="InterPro" id="IPR007391">
    <property type="entry name" value="Vancomycin_resist_VanW"/>
</dbReference>
<proteinExistence type="predicted"/>
<evidence type="ECO:0000313" key="4">
    <source>
        <dbReference type="EMBL" id="AUX34709.1"/>
    </source>
</evidence>
<evidence type="ECO:0000259" key="3">
    <source>
        <dbReference type="Pfam" id="PF12229"/>
    </source>
</evidence>
<dbReference type="RefSeq" id="WP_237244271.1">
    <property type="nucleotide sequence ID" value="NZ_CP012672.1"/>
</dbReference>
<feature type="domain" description="YoaR-like putative peptidoglycan binding" evidence="3">
    <location>
        <begin position="78"/>
        <end position="180"/>
    </location>
</feature>
<reference evidence="4 5" key="1">
    <citation type="submission" date="2015-09" db="EMBL/GenBank/DDBJ databases">
        <title>Sorangium comparison.</title>
        <authorList>
            <person name="Zaburannyi N."/>
            <person name="Bunk B."/>
            <person name="Overmann J."/>
            <person name="Mueller R."/>
        </authorList>
    </citation>
    <scope>NUCLEOTIDE SEQUENCE [LARGE SCALE GENOMIC DNA]</scope>
    <source>
        <strain evidence="4 5">So ce836</strain>
    </source>
</reference>
<dbReference type="EMBL" id="CP012672">
    <property type="protein sequence ID" value="AUX34709.1"/>
    <property type="molecule type" value="Genomic_DNA"/>
</dbReference>
<dbReference type="PANTHER" id="PTHR35788:SF1">
    <property type="entry name" value="EXPORTED PROTEIN"/>
    <property type="match status" value="1"/>
</dbReference>
<keyword evidence="2" id="KW-0732">Signal</keyword>
<evidence type="ECO:0000256" key="1">
    <source>
        <dbReference type="SAM" id="MobiDB-lite"/>
    </source>
</evidence>
<protein>
    <submittedName>
        <fullName evidence="4">Vancomycin resistance protein</fullName>
    </submittedName>
</protein>
<organism evidence="4 5">
    <name type="scientific">Sorangium cellulosum</name>
    <name type="common">Polyangium cellulosum</name>
    <dbReference type="NCBI Taxonomy" id="56"/>
    <lineage>
        <taxon>Bacteria</taxon>
        <taxon>Pseudomonadati</taxon>
        <taxon>Myxococcota</taxon>
        <taxon>Polyangia</taxon>
        <taxon>Polyangiales</taxon>
        <taxon>Polyangiaceae</taxon>
        <taxon>Sorangium</taxon>
    </lineage>
</organism>
<feature type="region of interest" description="Disordered" evidence="1">
    <location>
        <begin position="452"/>
        <end position="485"/>
    </location>
</feature>
<dbReference type="Pfam" id="PF12229">
    <property type="entry name" value="PG_binding_4"/>
    <property type="match status" value="1"/>
</dbReference>
<accession>A0A4P2QW70</accession>